<comment type="caution">
    <text evidence="1">The sequence shown here is derived from an EMBL/GenBank/DDBJ whole genome shotgun (WGS) entry which is preliminary data.</text>
</comment>
<evidence type="ECO:0008006" key="3">
    <source>
        <dbReference type="Google" id="ProtNLM"/>
    </source>
</evidence>
<keyword evidence="2" id="KW-1185">Reference proteome</keyword>
<evidence type="ECO:0000313" key="2">
    <source>
        <dbReference type="Proteomes" id="UP001183881"/>
    </source>
</evidence>
<gene>
    <name evidence="1" type="ORF">RM705_22305</name>
</gene>
<organism evidence="1 2">
    <name type="scientific">Streptomyces edwardsiae</name>
    <dbReference type="NCBI Taxonomy" id="3075527"/>
    <lineage>
        <taxon>Bacteria</taxon>
        <taxon>Bacillati</taxon>
        <taxon>Actinomycetota</taxon>
        <taxon>Actinomycetes</taxon>
        <taxon>Kitasatosporales</taxon>
        <taxon>Streptomycetaceae</taxon>
        <taxon>Streptomyces</taxon>
    </lineage>
</organism>
<dbReference type="Proteomes" id="UP001183881">
    <property type="component" value="Unassembled WGS sequence"/>
</dbReference>
<proteinExistence type="predicted"/>
<dbReference type="RefSeq" id="WP_311646190.1">
    <property type="nucleotide sequence ID" value="NZ_JAVRFA010000032.1"/>
</dbReference>
<accession>A0ABU2Q0F1</accession>
<protein>
    <recommendedName>
        <fullName evidence="3">Proline dehydrogenase</fullName>
    </recommendedName>
</protein>
<name>A0ABU2Q0F1_9ACTN</name>
<reference evidence="2" key="1">
    <citation type="submission" date="2023-07" db="EMBL/GenBank/DDBJ databases">
        <title>30 novel species of actinomycetes from the DSMZ collection.</title>
        <authorList>
            <person name="Nouioui I."/>
        </authorList>
    </citation>
    <scope>NUCLEOTIDE SEQUENCE [LARGE SCALE GENOMIC DNA]</scope>
    <source>
        <strain evidence="2">DSM 41636</strain>
    </source>
</reference>
<dbReference type="EMBL" id="JAVRFA010000032">
    <property type="protein sequence ID" value="MDT0397399.1"/>
    <property type="molecule type" value="Genomic_DNA"/>
</dbReference>
<evidence type="ECO:0000313" key="1">
    <source>
        <dbReference type="EMBL" id="MDT0397399.1"/>
    </source>
</evidence>
<sequence>MDQGLAALLGATVGVAGTVLASAITGWSSRQQVQAQARAEHAHWRRQVRRDAYGAFLAPATECQHALKTAGRAFVGERDTEEVDRRLRHAQGQLVLAQAAWANLAVEGPATVEQAARSVYTALKSTQNTLLAFRDSPPNATDGNVLFVERHAVEVARLSERVGEFTAAARSALDDVG</sequence>